<organism evidence="3">
    <name type="scientific">Dictyostelium discoideum</name>
    <name type="common">Social amoeba</name>
    <dbReference type="NCBI Taxonomy" id="44689"/>
    <lineage>
        <taxon>Eukaryota</taxon>
        <taxon>Amoebozoa</taxon>
        <taxon>Evosea</taxon>
        <taxon>Eumycetozoa</taxon>
        <taxon>Dictyostelia</taxon>
        <taxon>Dictyosteliales</taxon>
        <taxon>Dictyosteliaceae</taxon>
        <taxon>Dictyostelium</taxon>
    </lineage>
</organism>
<feature type="transmembrane region" description="Helical" evidence="1">
    <location>
        <begin position="776"/>
        <end position="798"/>
    </location>
</feature>
<evidence type="ECO:0000313" key="3">
    <source>
        <dbReference type="EMBL" id="CBA34795.1"/>
    </source>
</evidence>
<protein>
    <submittedName>
        <fullName evidence="3">MatD protein</fullName>
    </submittedName>
</protein>
<keyword evidence="2" id="KW-0732">Signal</keyword>
<name>D3UFE6_DICDI</name>
<dbReference type="EMBL" id="FN543121">
    <property type="protein sequence ID" value="CBA34795.1"/>
    <property type="molecule type" value="Genomic_DNA"/>
</dbReference>
<accession>D3UFE6</accession>
<gene>
    <name evidence="3" type="primary">matD</name>
</gene>
<proteinExistence type="predicted"/>
<sequence>MKFFIFVFFIFLFFRSTCSVPLFSSFPFTPILNYDGLTISILLKCSTPLYISIDGSFKPISDFSATQVLKWFSDNNPIQITTNNSMIILPEAQTASNFDVSLTIQTPRNSSFFIILVGENYFFDINKITVPFSSPLIISRDATNYASTNENMQNNELVFKKYSQPTAKSWEEKNIDLYFKDSSIQTQNSEPFLCITFSVPSSGIGKIVLEDIKINRDGFEYKLDTFTISVSKKDPIYQIPIKLIDKLSIVQEFASRSTTLNISPGDPIPSSREELYGDIINIKSGFLVCLEHPTMFTNFAYNDIQILENSEHWSFYFRKMDNINDIVEYIWDKNIKFWQKVPLLNRGFGCQFQAIRNQYCPYCVNVYHRISKTGHVYNIFRSDNTSYITDFGLDVSIQFLDKTNTFYYKNENENYLGNNFLSINLNLSKEYTDDINNNYFLVPIEKEKDSTLFIWQKEILNGCNGINITYSDFYNQASCQLPQYSCSNVHYFRDTQDQTQKINNNFNYLIGNSRSSINYLNQNLLSIERLQKKLDLSVSIYLTSLPILQPSIDQTSFSVNQDDISLIVINFSFINNGSLNGDYSINISCNDTTNSLFDSGVIEMNNTKEFSLNFPKSITKSTKYYECNANVLINNQPYWTKFGKEIDSKVYFHVIPKQIEEKCDLQFSNRSIVLTREKEYLHDENVVFLVSIENNIELIDWFKIDMNCLGSDPFSKLVQIPTDYSKSIQISMKSNKSNPKCAISVQSFQIECNYSILNYAFDYKNILTDKNQDTTISLSSSLLINISLLLFPLIIYLLI</sequence>
<keyword evidence="1" id="KW-0472">Membrane</keyword>
<keyword evidence="1" id="KW-1133">Transmembrane helix</keyword>
<dbReference type="AlphaFoldDB" id="D3UFE6"/>
<feature type="chain" id="PRO_5003051157" evidence="2">
    <location>
        <begin position="20"/>
        <end position="799"/>
    </location>
</feature>
<keyword evidence="1" id="KW-0812">Transmembrane</keyword>
<evidence type="ECO:0000256" key="1">
    <source>
        <dbReference type="SAM" id="Phobius"/>
    </source>
</evidence>
<evidence type="ECO:0000256" key="2">
    <source>
        <dbReference type="SAM" id="SignalP"/>
    </source>
</evidence>
<reference evidence="3" key="1">
    <citation type="journal article" date="2010" name="Science">
        <title>Sex determination in the social amoeba Dictyostelium discoideum.</title>
        <authorList>
            <person name="Bloomfield G."/>
            <person name="Skelton J."/>
            <person name="Ivens A."/>
            <person name="Tanaka Y."/>
            <person name="Kay R.R."/>
        </authorList>
    </citation>
    <scope>NUCLEOTIDE SEQUENCE</scope>
    <source>
        <strain evidence="3">NYA64</strain>
    </source>
</reference>
<feature type="signal peptide" evidence="2">
    <location>
        <begin position="1"/>
        <end position="19"/>
    </location>
</feature>